<evidence type="ECO:0000313" key="2">
    <source>
        <dbReference type="EMBL" id="RDW76026.1"/>
    </source>
</evidence>
<dbReference type="InterPro" id="IPR017853">
    <property type="entry name" value="GH"/>
</dbReference>
<keyword evidence="3" id="KW-1185">Reference proteome</keyword>
<feature type="chain" id="PRO_5017811106" description="Glycoside hydrolase subgroup catalytic core" evidence="1">
    <location>
        <begin position="18"/>
        <end position="582"/>
    </location>
</feature>
<accession>A0A3D8RQ03</accession>
<proteinExistence type="predicted"/>
<organism evidence="2 3">
    <name type="scientific">Coleophoma crateriformis</name>
    <dbReference type="NCBI Taxonomy" id="565419"/>
    <lineage>
        <taxon>Eukaryota</taxon>
        <taxon>Fungi</taxon>
        <taxon>Dikarya</taxon>
        <taxon>Ascomycota</taxon>
        <taxon>Pezizomycotina</taxon>
        <taxon>Leotiomycetes</taxon>
        <taxon>Helotiales</taxon>
        <taxon>Dermateaceae</taxon>
        <taxon>Coleophoma</taxon>
    </lineage>
</organism>
<dbReference type="Gene3D" id="3.20.20.80">
    <property type="entry name" value="Glycosidases"/>
    <property type="match status" value="1"/>
</dbReference>
<dbReference type="AlphaFoldDB" id="A0A3D8RQ03"/>
<gene>
    <name evidence="2" type="ORF">BP5796_06847</name>
</gene>
<evidence type="ECO:0008006" key="4">
    <source>
        <dbReference type="Google" id="ProtNLM"/>
    </source>
</evidence>
<name>A0A3D8RQ03_9HELO</name>
<dbReference type="EMBL" id="PDLN01000009">
    <property type="protein sequence ID" value="RDW76026.1"/>
    <property type="molecule type" value="Genomic_DNA"/>
</dbReference>
<dbReference type="Proteomes" id="UP000256328">
    <property type="component" value="Unassembled WGS sequence"/>
</dbReference>
<dbReference type="OrthoDB" id="2338662at2759"/>
<keyword evidence="1" id="KW-0732">Signal</keyword>
<dbReference type="SUPFAM" id="SSF51445">
    <property type="entry name" value="(Trans)glycosidases"/>
    <property type="match status" value="1"/>
</dbReference>
<sequence>MLKLSLIASALAGAVAAISDELAAELGYPAGVDVWCGKAYRASNASFEPGGWLETPVLSTTPLLDLSIQPRMNLYLDGEDYASLIVNAPISYMNGKAFVNSTFNKQDNLTSPFTTLFVDIQTSETGVDLVSHANVTINSTANEFVFSLASFTPRLEPYQIVITGAAGDGAQFYTATTELYYLPKRTDGGSVTKVDNLYGGLLVQDYLTNSTEWTSIFPYTYYVSWDGWLELSTDNLKVFKDQGFNIIHIVPNLALANEAFNFTQLDSFLDIMDEMELWLMFDMRWTYTNTSWVEQQVQMVNARKSMLLWYTGDEPDGHVDPLNATKITYDLIKSIDPYHPVSICLNCLNYYFEEYTSGADIIMSDPYPISVNTSWSTQYDTACNTTYGCCGCDDCDGTFEDVSNRLDLYTEYQEILGLAQKPQWGVPQAFGNETFWSRYPTPEEEIVMNMLFINHGAKGIAMWDYPTEAGIANTTGALSKVLTKPAITSFLLGSFVQALPVAGEERIDVASWTVGSQMLVSVVSKDYVPAPSANVTIAMPAGVKATGLSELLWGSGWMVAGGMLYKTGVEALEVDMFVLDLA</sequence>
<protein>
    <recommendedName>
        <fullName evidence="4">Glycoside hydrolase subgroup catalytic core</fullName>
    </recommendedName>
</protein>
<feature type="signal peptide" evidence="1">
    <location>
        <begin position="1"/>
        <end position="17"/>
    </location>
</feature>
<evidence type="ECO:0000256" key="1">
    <source>
        <dbReference type="SAM" id="SignalP"/>
    </source>
</evidence>
<comment type="caution">
    <text evidence="2">The sequence shown here is derived from an EMBL/GenBank/DDBJ whole genome shotgun (WGS) entry which is preliminary data.</text>
</comment>
<reference evidence="2 3" key="1">
    <citation type="journal article" date="2018" name="IMA Fungus">
        <title>IMA Genome-F 9: Draft genome sequence of Annulohypoxylon stygium, Aspergillus mulundensis, Berkeleyomyces basicola (syn. Thielaviopsis basicola), Ceratocystis smalleyi, two Cercospora beticola strains, Coleophoma cylindrospora, Fusarium fracticaudum, Phialophora cf. hyalina, and Morchella septimelata.</title>
        <authorList>
            <person name="Wingfield B.D."/>
            <person name="Bills G.F."/>
            <person name="Dong Y."/>
            <person name="Huang W."/>
            <person name="Nel W.J."/>
            <person name="Swalarsk-Parry B.S."/>
            <person name="Vaghefi N."/>
            <person name="Wilken P.M."/>
            <person name="An Z."/>
            <person name="de Beer Z.W."/>
            <person name="De Vos L."/>
            <person name="Chen L."/>
            <person name="Duong T.A."/>
            <person name="Gao Y."/>
            <person name="Hammerbacher A."/>
            <person name="Kikkert J.R."/>
            <person name="Li Y."/>
            <person name="Li H."/>
            <person name="Li K."/>
            <person name="Li Q."/>
            <person name="Liu X."/>
            <person name="Ma X."/>
            <person name="Naidoo K."/>
            <person name="Pethybridge S.J."/>
            <person name="Sun J."/>
            <person name="Steenkamp E.T."/>
            <person name="van der Nest M.A."/>
            <person name="van Wyk S."/>
            <person name="Wingfield M.J."/>
            <person name="Xiong C."/>
            <person name="Yue Q."/>
            <person name="Zhang X."/>
        </authorList>
    </citation>
    <scope>NUCLEOTIDE SEQUENCE [LARGE SCALE GENOMIC DNA]</scope>
    <source>
        <strain evidence="2 3">BP5796</strain>
    </source>
</reference>
<evidence type="ECO:0000313" key="3">
    <source>
        <dbReference type="Proteomes" id="UP000256328"/>
    </source>
</evidence>